<dbReference type="Pfam" id="PF22570">
    <property type="entry name" value="LiaF-TM"/>
    <property type="match status" value="1"/>
</dbReference>
<feature type="domain" description="LiaF transmembrane" evidence="2">
    <location>
        <begin position="14"/>
        <end position="56"/>
    </location>
</feature>
<feature type="transmembrane region" description="Helical" evidence="1">
    <location>
        <begin position="40"/>
        <end position="57"/>
    </location>
</feature>
<evidence type="ECO:0000259" key="2">
    <source>
        <dbReference type="Pfam" id="PF22570"/>
    </source>
</evidence>
<gene>
    <name evidence="3" type="ORF">DLD82_13655</name>
</gene>
<dbReference type="EMBL" id="QGMZ01000031">
    <property type="protein sequence ID" value="PWR71200.1"/>
    <property type="molecule type" value="Genomic_DNA"/>
</dbReference>
<keyword evidence="1" id="KW-0812">Transmembrane</keyword>
<dbReference type="Proteomes" id="UP000245934">
    <property type="component" value="Unassembled WGS sequence"/>
</dbReference>
<name>A0A2V2MY70_9EURY</name>
<proteinExistence type="predicted"/>
<sequence>MQNYMNRMSIGGLVLGIFIISWGIVWLGNDMGYWNVSFPFWPIIVILAGVVILLHGLKKY</sequence>
<dbReference type="InterPro" id="IPR054331">
    <property type="entry name" value="LiaF_TM"/>
</dbReference>
<keyword evidence="4" id="KW-1185">Reference proteome</keyword>
<evidence type="ECO:0000313" key="4">
    <source>
        <dbReference type="Proteomes" id="UP000245934"/>
    </source>
</evidence>
<keyword evidence="1" id="KW-1133">Transmembrane helix</keyword>
<feature type="transmembrane region" description="Helical" evidence="1">
    <location>
        <begin position="12"/>
        <end position="28"/>
    </location>
</feature>
<keyword evidence="1" id="KW-0472">Membrane</keyword>
<protein>
    <recommendedName>
        <fullName evidence="2">LiaF transmembrane domain-containing protein</fullName>
    </recommendedName>
</protein>
<accession>A0A2V2MY70</accession>
<dbReference type="AlphaFoldDB" id="A0A2V2MY70"/>
<organism evidence="3 4">
    <name type="scientific">Methanospirillum stamsii</name>
    <dbReference type="NCBI Taxonomy" id="1277351"/>
    <lineage>
        <taxon>Archaea</taxon>
        <taxon>Methanobacteriati</taxon>
        <taxon>Methanobacteriota</taxon>
        <taxon>Stenosarchaea group</taxon>
        <taxon>Methanomicrobia</taxon>
        <taxon>Methanomicrobiales</taxon>
        <taxon>Methanospirillaceae</taxon>
        <taxon>Methanospirillum</taxon>
    </lineage>
</organism>
<evidence type="ECO:0000256" key="1">
    <source>
        <dbReference type="SAM" id="Phobius"/>
    </source>
</evidence>
<comment type="caution">
    <text evidence="3">The sequence shown here is derived from an EMBL/GenBank/DDBJ whole genome shotgun (WGS) entry which is preliminary data.</text>
</comment>
<reference evidence="3 4" key="1">
    <citation type="submission" date="2018-05" db="EMBL/GenBank/DDBJ databases">
        <title>Draft genome of Methanospirillum stamsii Pt1.</title>
        <authorList>
            <person name="Dueholm M.S."/>
            <person name="Nielsen P.H."/>
            <person name="Bakmann L.F."/>
            <person name="Otzen D.E."/>
        </authorList>
    </citation>
    <scope>NUCLEOTIDE SEQUENCE [LARGE SCALE GENOMIC DNA]</scope>
    <source>
        <strain evidence="3 4">Pt1</strain>
    </source>
</reference>
<evidence type="ECO:0000313" key="3">
    <source>
        <dbReference type="EMBL" id="PWR71200.1"/>
    </source>
</evidence>